<dbReference type="InterPro" id="IPR002645">
    <property type="entry name" value="STAS_dom"/>
</dbReference>
<keyword evidence="2 5" id="KW-0812">Transmembrane</keyword>
<protein>
    <recommendedName>
        <fullName evidence="6">STAS domain-containing protein</fullName>
    </recommendedName>
</protein>
<dbReference type="Pfam" id="PF01740">
    <property type="entry name" value="STAS"/>
    <property type="match status" value="1"/>
</dbReference>
<organism evidence="7 8">
    <name type="scientific">Mesorhabditis spiculigera</name>
    <dbReference type="NCBI Taxonomy" id="96644"/>
    <lineage>
        <taxon>Eukaryota</taxon>
        <taxon>Metazoa</taxon>
        <taxon>Ecdysozoa</taxon>
        <taxon>Nematoda</taxon>
        <taxon>Chromadorea</taxon>
        <taxon>Rhabditida</taxon>
        <taxon>Rhabditina</taxon>
        <taxon>Rhabditomorpha</taxon>
        <taxon>Rhabditoidea</taxon>
        <taxon>Rhabditidae</taxon>
        <taxon>Mesorhabditinae</taxon>
        <taxon>Mesorhabditis</taxon>
    </lineage>
</organism>
<feature type="transmembrane region" description="Helical" evidence="5">
    <location>
        <begin position="68"/>
        <end position="87"/>
    </location>
</feature>
<dbReference type="GO" id="GO:0055085">
    <property type="term" value="P:transmembrane transport"/>
    <property type="evidence" value="ECO:0007669"/>
    <property type="project" value="InterPro"/>
</dbReference>
<gene>
    <name evidence="7" type="ORF">MSPICULIGERA_LOCUS2634</name>
</gene>
<dbReference type="InterPro" id="IPR011547">
    <property type="entry name" value="SLC26A/SulP_dom"/>
</dbReference>
<sequence>MWLFRLEFLTAYMSDAVVNGFMFGAAVHSARSQIPALLGIKVPNRDSEFFMIIYQLIDICKKIPDVNLYVLGISAVSITFLVTCKMLTDKYWPFKKIPFPSELILLISATIFSYFVEIHKHWKVSIIEDIPTGFPPFTFPKLALFPALLSYGISIAVVAFAITVSMGKMFAKKHGYTIYPNQELLALGSLSCVLSSIVIVALRSLMMKVQEVPPLWRISKIDCTVWVITAAAVLGYDIVEGLVVGVVVAVLSVIARSQWPLLNEIGRLPSGDFRVANRYDSAAAPIVPVIRFDAPLIFTNVERFKRAIRHEIATLSRVYVAAPEKLPLPDENDIVKNESNVHWDVVILDCSTWVYTDSMGIEAVKELILEMLSKNTLVLFSEVRSAVLMQYRKAGLFEVASEDQFYPSTAHALEVAEVVLTNGSKFIEAAGLGDKLRRCSLRSND</sequence>
<evidence type="ECO:0000256" key="1">
    <source>
        <dbReference type="ARBA" id="ARBA00004141"/>
    </source>
</evidence>
<dbReference type="CDD" id="cd07042">
    <property type="entry name" value="STAS_SulP_like_sulfate_transporter"/>
    <property type="match status" value="1"/>
</dbReference>
<feature type="transmembrane region" description="Helical" evidence="5">
    <location>
        <begin position="225"/>
        <end position="254"/>
    </location>
</feature>
<evidence type="ECO:0000313" key="8">
    <source>
        <dbReference type="Proteomes" id="UP001177023"/>
    </source>
</evidence>
<keyword evidence="4 5" id="KW-0472">Membrane</keyword>
<dbReference type="InterPro" id="IPR001902">
    <property type="entry name" value="SLC26A/SulP_fam"/>
</dbReference>
<comment type="subcellular location">
    <subcellularLocation>
        <location evidence="1">Membrane</location>
        <topology evidence="1">Multi-pass membrane protein</topology>
    </subcellularLocation>
</comment>
<evidence type="ECO:0000256" key="3">
    <source>
        <dbReference type="ARBA" id="ARBA00022989"/>
    </source>
</evidence>
<dbReference type="Proteomes" id="UP001177023">
    <property type="component" value="Unassembled WGS sequence"/>
</dbReference>
<evidence type="ECO:0000256" key="4">
    <source>
        <dbReference type="ARBA" id="ARBA00023136"/>
    </source>
</evidence>
<proteinExistence type="predicted"/>
<feature type="domain" description="STAS" evidence="6">
    <location>
        <begin position="289"/>
        <end position="416"/>
    </location>
</feature>
<dbReference type="PROSITE" id="PS50801">
    <property type="entry name" value="STAS"/>
    <property type="match status" value="1"/>
</dbReference>
<feature type="transmembrane region" description="Helical" evidence="5">
    <location>
        <begin position="143"/>
        <end position="164"/>
    </location>
</feature>
<dbReference type="Gene3D" id="3.30.750.24">
    <property type="entry name" value="STAS domain"/>
    <property type="match status" value="1"/>
</dbReference>
<name>A0AA36C876_9BILA</name>
<dbReference type="Pfam" id="PF00916">
    <property type="entry name" value="Sulfate_transp"/>
    <property type="match status" value="2"/>
</dbReference>
<evidence type="ECO:0000313" key="7">
    <source>
        <dbReference type="EMBL" id="CAJ0563934.1"/>
    </source>
</evidence>
<dbReference type="EMBL" id="CATQJA010000764">
    <property type="protein sequence ID" value="CAJ0563934.1"/>
    <property type="molecule type" value="Genomic_DNA"/>
</dbReference>
<feature type="transmembrane region" description="Helical" evidence="5">
    <location>
        <begin position="99"/>
        <end position="116"/>
    </location>
</feature>
<keyword evidence="3 5" id="KW-1133">Transmembrane helix</keyword>
<accession>A0AA36C876</accession>
<comment type="caution">
    <text evidence="7">The sequence shown here is derived from an EMBL/GenBank/DDBJ whole genome shotgun (WGS) entry which is preliminary data.</text>
</comment>
<dbReference type="InterPro" id="IPR036513">
    <property type="entry name" value="STAS_dom_sf"/>
</dbReference>
<feature type="non-terminal residue" evidence="7">
    <location>
        <position position="1"/>
    </location>
</feature>
<dbReference type="AlphaFoldDB" id="A0AA36C876"/>
<dbReference type="GO" id="GO:0016020">
    <property type="term" value="C:membrane"/>
    <property type="evidence" value="ECO:0007669"/>
    <property type="project" value="UniProtKB-SubCell"/>
</dbReference>
<evidence type="ECO:0000256" key="2">
    <source>
        <dbReference type="ARBA" id="ARBA00022692"/>
    </source>
</evidence>
<dbReference type="SUPFAM" id="SSF52091">
    <property type="entry name" value="SpoIIaa-like"/>
    <property type="match status" value="1"/>
</dbReference>
<evidence type="ECO:0000259" key="6">
    <source>
        <dbReference type="PROSITE" id="PS50801"/>
    </source>
</evidence>
<dbReference type="PANTHER" id="PTHR11814">
    <property type="entry name" value="SULFATE TRANSPORTER"/>
    <property type="match status" value="1"/>
</dbReference>
<feature type="transmembrane region" description="Helical" evidence="5">
    <location>
        <begin position="184"/>
        <end position="205"/>
    </location>
</feature>
<reference evidence="7" key="1">
    <citation type="submission" date="2023-06" db="EMBL/GenBank/DDBJ databases">
        <authorList>
            <person name="Delattre M."/>
        </authorList>
    </citation>
    <scope>NUCLEOTIDE SEQUENCE</scope>
    <source>
        <strain evidence="7">AF72</strain>
    </source>
</reference>
<keyword evidence="8" id="KW-1185">Reference proteome</keyword>
<evidence type="ECO:0000256" key="5">
    <source>
        <dbReference type="SAM" id="Phobius"/>
    </source>
</evidence>